<dbReference type="RefSeq" id="WP_108948970.1">
    <property type="nucleotide sequence ID" value="NZ_CP022187.1"/>
</dbReference>
<dbReference type="EMBL" id="CP022187">
    <property type="protein sequence ID" value="AWI75262.1"/>
    <property type="molecule type" value="Genomic_DNA"/>
</dbReference>
<name>A0A2U8GNN9_9RHOO</name>
<dbReference type="InterPro" id="IPR013424">
    <property type="entry name" value="Ice-binding_C"/>
</dbReference>
<sequence length="257" mass="26288">MKTLPLLATAAVLSAVATPSFALVYTMTDNLTGAFSASGFQDANPSTYNINVRDLDGTVNLYTPPAGSHTTAISGSLLLNLLPGSNPALSAPWDVAFSIPAIANIFTAVLSGVADTGVRTFAFQPGTPGANDGVAIGSGTFRLTYDEQIAPEIQATLYALTGMAMPSNGAGSIDVLYSLFQDGFDLEISETATTWPGFGVALAAINSAVGSTPNLLAGDFSVNQLQVSSTQVPEPTTLALLGIGVAGLGTLRRLRQA</sequence>
<protein>
    <recommendedName>
        <fullName evidence="6">PEP-CTERM protein-sorting domain-containing protein</fullName>
    </recommendedName>
</protein>
<evidence type="ECO:0000259" key="2">
    <source>
        <dbReference type="Pfam" id="PF07589"/>
    </source>
</evidence>
<feature type="domain" description="Ice-binding protein C-terminal" evidence="2">
    <location>
        <begin position="231"/>
        <end position="253"/>
    </location>
</feature>
<feature type="domain" description="DUF8187" evidence="3">
    <location>
        <begin position="22"/>
        <end position="206"/>
    </location>
</feature>
<dbReference type="KEGG" id="acom:CEW83_08570"/>
<accession>A0A2U8GNN9</accession>
<dbReference type="NCBIfam" id="TIGR02595">
    <property type="entry name" value="PEP_CTERM"/>
    <property type="match status" value="1"/>
</dbReference>
<gene>
    <name evidence="4" type="ORF">CEW83_08570</name>
</gene>
<evidence type="ECO:0000256" key="1">
    <source>
        <dbReference type="SAM" id="SignalP"/>
    </source>
</evidence>
<reference evidence="4 5" key="1">
    <citation type="submission" date="2017-06" db="EMBL/GenBank/DDBJ databases">
        <title>Azoarcus.</title>
        <authorList>
            <person name="Woo J.-H."/>
            <person name="Kim H.-S."/>
        </authorList>
    </citation>
    <scope>NUCLEOTIDE SEQUENCE [LARGE SCALE GENOMIC DNA]</scope>
    <source>
        <strain evidence="4 5">TSPY31</strain>
    </source>
</reference>
<evidence type="ECO:0000313" key="5">
    <source>
        <dbReference type="Proteomes" id="UP000244930"/>
    </source>
</evidence>
<feature type="signal peptide" evidence="1">
    <location>
        <begin position="1"/>
        <end position="22"/>
    </location>
</feature>
<keyword evidence="5" id="KW-1185">Reference proteome</keyword>
<dbReference type="AlphaFoldDB" id="A0A2U8GNN9"/>
<keyword evidence="1" id="KW-0732">Signal</keyword>
<dbReference type="InterPro" id="IPR058500">
    <property type="entry name" value="DUF8187"/>
</dbReference>
<dbReference type="Pfam" id="PF07589">
    <property type="entry name" value="PEP-CTERM"/>
    <property type="match status" value="1"/>
</dbReference>
<organism evidence="4 5">
    <name type="scientific">Parazoarcus communis</name>
    <dbReference type="NCBI Taxonomy" id="41977"/>
    <lineage>
        <taxon>Bacteria</taxon>
        <taxon>Pseudomonadati</taxon>
        <taxon>Pseudomonadota</taxon>
        <taxon>Betaproteobacteria</taxon>
        <taxon>Rhodocyclales</taxon>
        <taxon>Zoogloeaceae</taxon>
        <taxon>Parazoarcus</taxon>
    </lineage>
</organism>
<dbReference type="Proteomes" id="UP000244930">
    <property type="component" value="Chromosome"/>
</dbReference>
<dbReference type="Pfam" id="PF26598">
    <property type="entry name" value="DUF8187"/>
    <property type="match status" value="1"/>
</dbReference>
<feature type="chain" id="PRO_5016003892" description="PEP-CTERM protein-sorting domain-containing protein" evidence="1">
    <location>
        <begin position="23"/>
        <end position="257"/>
    </location>
</feature>
<proteinExistence type="predicted"/>
<evidence type="ECO:0000259" key="3">
    <source>
        <dbReference type="Pfam" id="PF26598"/>
    </source>
</evidence>
<evidence type="ECO:0008006" key="6">
    <source>
        <dbReference type="Google" id="ProtNLM"/>
    </source>
</evidence>
<evidence type="ECO:0000313" key="4">
    <source>
        <dbReference type="EMBL" id="AWI75262.1"/>
    </source>
</evidence>